<evidence type="ECO:0000313" key="3">
    <source>
        <dbReference type="EMBL" id="JAV21223.1"/>
    </source>
</evidence>
<dbReference type="InterPro" id="IPR032675">
    <property type="entry name" value="LRR_dom_sf"/>
</dbReference>
<dbReference type="EMBL" id="GFDL01013822">
    <property type="protein sequence ID" value="JAV21223.1"/>
    <property type="molecule type" value="Transcribed_RNA"/>
</dbReference>
<dbReference type="InterPro" id="IPR036047">
    <property type="entry name" value="F-box-like_dom_sf"/>
</dbReference>
<name>A0A1Q3F0Y7_CULTA</name>
<proteinExistence type="predicted"/>
<dbReference type="GO" id="GO:0031146">
    <property type="term" value="P:SCF-dependent proteasomal ubiquitin-dependent protein catabolic process"/>
    <property type="evidence" value="ECO:0007669"/>
    <property type="project" value="TreeGrafter"/>
</dbReference>
<organism evidence="3">
    <name type="scientific">Culex tarsalis</name>
    <name type="common">Encephalitis mosquito</name>
    <dbReference type="NCBI Taxonomy" id="7177"/>
    <lineage>
        <taxon>Eukaryota</taxon>
        <taxon>Metazoa</taxon>
        <taxon>Ecdysozoa</taxon>
        <taxon>Arthropoda</taxon>
        <taxon>Hexapoda</taxon>
        <taxon>Insecta</taxon>
        <taxon>Pterygota</taxon>
        <taxon>Neoptera</taxon>
        <taxon>Endopterygota</taxon>
        <taxon>Diptera</taxon>
        <taxon>Nematocera</taxon>
        <taxon>Culicoidea</taxon>
        <taxon>Culicidae</taxon>
        <taxon>Culicinae</taxon>
        <taxon>Culicini</taxon>
        <taxon>Culex</taxon>
        <taxon>Culex</taxon>
    </lineage>
</organism>
<dbReference type="Gene3D" id="1.20.1280.50">
    <property type="match status" value="1"/>
</dbReference>
<accession>A0A1Q3F0Y7</accession>
<dbReference type="GO" id="GO:0019005">
    <property type="term" value="C:SCF ubiquitin ligase complex"/>
    <property type="evidence" value="ECO:0007669"/>
    <property type="project" value="TreeGrafter"/>
</dbReference>
<dbReference type="SMART" id="SM00367">
    <property type="entry name" value="LRR_CC"/>
    <property type="match status" value="4"/>
</dbReference>
<keyword evidence="1" id="KW-0833">Ubl conjugation pathway</keyword>
<dbReference type="PANTHER" id="PTHR13318">
    <property type="entry name" value="PARTNER OF PAIRED, ISOFORM B-RELATED"/>
    <property type="match status" value="1"/>
</dbReference>
<dbReference type="SUPFAM" id="SSF52058">
    <property type="entry name" value="L domain-like"/>
    <property type="match status" value="1"/>
</dbReference>
<dbReference type="Pfam" id="PF12937">
    <property type="entry name" value="F-box-like"/>
    <property type="match status" value="1"/>
</dbReference>
<dbReference type="InterPro" id="IPR001810">
    <property type="entry name" value="F-box_dom"/>
</dbReference>
<dbReference type="Gene3D" id="3.80.10.10">
    <property type="entry name" value="Ribonuclease Inhibitor"/>
    <property type="match status" value="2"/>
</dbReference>
<protein>
    <recommendedName>
        <fullName evidence="2">F-box domain-containing protein</fullName>
    </recommendedName>
</protein>
<sequence length="520" mass="60515">MDLEALPPELIWHILDNIGDLRDRKNASLVCRSWNWMLFNSSKWLREVNFRVCPKVSTVEQLEVEQVFDRMLNVMIASKRNYVSVEFFHVNFDRVLAREFLIFMVQLCCDSIEVLKFTNCHGLRRSELWQVLDLLPELREVVISGGIHYDELEEELEVCRLKKLTGLTLDIGDDCRMYQDFLLAAPGLESLKVRTIHGCLDLKDVATVRFFSQQLKEVSFSTNRSYNQSEFSDVDFSNLTKLELKLLGPVWPQLFKQLKQLKELNLEACINDEVVIAICSFSTKIHSLTLVCTGMAECTKFNMLSRLEDLETLHIRGIYKYSWKHVTFTKLRSLHLDNIGTDFTNFLKELTSLRSLEIHDTKIKNEQMIKVTMNAPTVERLELAFCSKLSDKAFKHLSDMTALTELRLWGVQVSKTIDERIGCPQMRKIIFYLNDNIEDCTLNAIAAKLPDLEQLVLYDCYRISPAGVVELRKRLPHCKVLELYRGDELPPELVAENQIYYRNAEFPNGVLKQELPFQWY</sequence>
<feature type="domain" description="F-box" evidence="2">
    <location>
        <begin position="4"/>
        <end position="44"/>
    </location>
</feature>
<evidence type="ECO:0000259" key="2">
    <source>
        <dbReference type="Pfam" id="PF12937"/>
    </source>
</evidence>
<evidence type="ECO:0000256" key="1">
    <source>
        <dbReference type="ARBA" id="ARBA00022786"/>
    </source>
</evidence>
<dbReference type="InterPro" id="IPR006553">
    <property type="entry name" value="Leu-rich_rpt_Cys-con_subtyp"/>
</dbReference>
<dbReference type="CDD" id="cd22159">
    <property type="entry name" value="F-box_AtTIR1-like"/>
    <property type="match status" value="1"/>
</dbReference>
<dbReference type="AlphaFoldDB" id="A0A1Q3F0Y7"/>
<reference evidence="3" key="1">
    <citation type="submission" date="2017-01" db="EMBL/GenBank/DDBJ databases">
        <title>A deep insight into the sialotranscriptome of adult male and female Cluex tarsalis mosquitoes.</title>
        <authorList>
            <person name="Ribeiro J.M."/>
            <person name="Moreira F."/>
            <person name="Bernard K.A."/>
            <person name="Calvo E."/>
        </authorList>
    </citation>
    <scope>NUCLEOTIDE SEQUENCE</scope>
    <source>
        <strain evidence="3">Kern County</strain>
        <tissue evidence="3">Salivary glands</tissue>
    </source>
</reference>
<dbReference type="SUPFAM" id="SSF81383">
    <property type="entry name" value="F-box domain"/>
    <property type="match status" value="1"/>
</dbReference>